<proteinExistence type="predicted"/>
<accession>A0AAE3FH19</accession>
<evidence type="ECO:0000256" key="1">
    <source>
        <dbReference type="SAM" id="SignalP"/>
    </source>
</evidence>
<protein>
    <recommendedName>
        <fullName evidence="4">Carbohydrate-binding domain-containing protein</fullName>
    </recommendedName>
</protein>
<dbReference type="SUPFAM" id="SSF49344">
    <property type="entry name" value="CBD9-like"/>
    <property type="match status" value="1"/>
</dbReference>
<sequence length="302" mass="32267">MKKVLSLLFVFALLTCLAPLAVSAEDYIGGAKTIPYAVKAPKLDGDLSDWKNAAKFGLPASAMKLVGEGNYPQDMFINTYMMWDETYLYMASEVKDTDGGRLWYGAAGDILHYYFDVNGLCEANGNPNMHNFNISVFPVVSVPGGNDVTGLHTRYNGADHDHAPDNAVLADAAGSGSDDMWRIEYRIKWTDMAAMFAVNYSSVAFPEIGEGTVLTFAPSYEDCITVKSDDNVPTGNICAAWLIGTRDHVSLTPRCFGFKGTLGAKPAPTPGTPDTADAVSVCAAILVLSAGAVIAAAKAKKH</sequence>
<organism evidence="2 3">
    <name type="scientific">Candidatus Colimorpha enterica</name>
    <dbReference type="NCBI Taxonomy" id="3083063"/>
    <lineage>
        <taxon>Bacteria</taxon>
        <taxon>Pseudomonadati</taxon>
        <taxon>Bacteroidota</taxon>
        <taxon>Bacteroidia</taxon>
        <taxon>Bacteroidales</taxon>
        <taxon>Candidatus Colimorpha</taxon>
    </lineage>
</organism>
<keyword evidence="1" id="KW-0732">Signal</keyword>
<comment type="caution">
    <text evidence="2">The sequence shown here is derived from an EMBL/GenBank/DDBJ whole genome shotgun (WGS) entry which is preliminary data.</text>
</comment>
<dbReference type="EMBL" id="JALEMU010000132">
    <property type="protein sequence ID" value="MCI5756276.1"/>
    <property type="molecule type" value="Genomic_DNA"/>
</dbReference>
<gene>
    <name evidence="2" type="ORF">MR241_08305</name>
</gene>
<dbReference type="AlphaFoldDB" id="A0AAE3FH19"/>
<name>A0AAE3FH19_9BACT</name>
<feature type="chain" id="PRO_5041935417" description="Carbohydrate-binding domain-containing protein" evidence="1">
    <location>
        <begin position="25"/>
        <end position="302"/>
    </location>
</feature>
<evidence type="ECO:0000313" key="2">
    <source>
        <dbReference type="EMBL" id="MCI5756276.1"/>
    </source>
</evidence>
<reference evidence="2 3" key="1">
    <citation type="submission" date="2022-03" db="EMBL/GenBank/DDBJ databases">
        <title>Metagenome-assembled genomes from swine fecal metagenomes.</title>
        <authorList>
            <person name="Holman D.B."/>
            <person name="Kommadath A."/>
        </authorList>
    </citation>
    <scope>NUCLEOTIDE SEQUENCE [LARGE SCALE GENOMIC DNA]</scope>
    <source>
        <strain evidence="2">SUG147</strain>
    </source>
</reference>
<evidence type="ECO:0000313" key="3">
    <source>
        <dbReference type="Proteomes" id="UP001139365"/>
    </source>
</evidence>
<evidence type="ECO:0008006" key="4">
    <source>
        <dbReference type="Google" id="ProtNLM"/>
    </source>
</evidence>
<dbReference type="Gene3D" id="2.60.40.1190">
    <property type="match status" value="1"/>
</dbReference>
<dbReference type="Proteomes" id="UP001139365">
    <property type="component" value="Unassembled WGS sequence"/>
</dbReference>
<feature type="signal peptide" evidence="1">
    <location>
        <begin position="1"/>
        <end position="24"/>
    </location>
</feature>